<reference evidence="4" key="1">
    <citation type="submission" date="2016-10" db="EMBL/GenBank/DDBJ databases">
        <authorList>
            <person name="Varghese N."/>
            <person name="Submissions S."/>
        </authorList>
    </citation>
    <scope>NUCLEOTIDE SEQUENCE [LARGE SCALE GENOMIC DNA]</scope>
    <source>
        <strain evidence="4">CGMCC 1.10697</strain>
    </source>
</reference>
<evidence type="ECO:0000313" key="2">
    <source>
        <dbReference type="EMBL" id="PKH41371.1"/>
    </source>
</evidence>
<dbReference type="STRING" id="748909.SAMN05192575_1148"/>
<proteinExistence type="predicted"/>
<evidence type="ECO:0000256" key="1">
    <source>
        <dbReference type="SAM" id="Phobius"/>
    </source>
</evidence>
<dbReference type="EMBL" id="FOKC01000014">
    <property type="protein sequence ID" value="SFB45491.1"/>
    <property type="molecule type" value="Genomic_DNA"/>
</dbReference>
<dbReference type="OrthoDB" id="5108058at2"/>
<feature type="transmembrane region" description="Helical" evidence="1">
    <location>
        <begin position="21"/>
        <end position="39"/>
    </location>
</feature>
<keyword evidence="1" id="KW-0812">Transmembrane</keyword>
<dbReference type="Proteomes" id="UP000233565">
    <property type="component" value="Unassembled WGS sequence"/>
</dbReference>
<keyword evidence="1" id="KW-0472">Membrane</keyword>
<feature type="transmembrane region" description="Helical" evidence="1">
    <location>
        <begin position="292"/>
        <end position="312"/>
    </location>
</feature>
<gene>
    <name evidence="2" type="ORF">CXG46_09815</name>
    <name evidence="3" type="ORF">SAMN05192575_1148</name>
</gene>
<dbReference type="EMBL" id="PJBV01000015">
    <property type="protein sequence ID" value="PKH41371.1"/>
    <property type="molecule type" value="Genomic_DNA"/>
</dbReference>
<reference evidence="2 5" key="3">
    <citation type="submission" date="2017-12" db="EMBL/GenBank/DDBJ databases">
        <title>Pharmacopeia of the Arctic Ocean.</title>
        <authorList>
            <person name="Collins E."/>
            <person name="Ducluzeau A.-L."/>
        </authorList>
    </citation>
    <scope>NUCLEOTIDE SEQUENCE [LARGE SCALE GENOMIC DNA]</scope>
    <source>
        <strain evidence="2 5">DSM 23325</strain>
    </source>
</reference>
<name>A0A1I1B5G3_9ACTN</name>
<evidence type="ECO:0000313" key="5">
    <source>
        <dbReference type="Proteomes" id="UP000233565"/>
    </source>
</evidence>
<feature type="transmembrane region" description="Helical" evidence="1">
    <location>
        <begin position="174"/>
        <end position="204"/>
    </location>
</feature>
<reference evidence="3" key="2">
    <citation type="submission" date="2016-10" db="EMBL/GenBank/DDBJ databases">
        <authorList>
            <person name="de Groot N.N."/>
        </authorList>
    </citation>
    <scope>NUCLEOTIDE SEQUENCE [LARGE SCALE GENOMIC DNA]</scope>
    <source>
        <strain evidence="3">CGMCC 1.10697</strain>
    </source>
</reference>
<feature type="transmembrane region" description="Helical" evidence="1">
    <location>
        <begin position="93"/>
        <end position="115"/>
    </location>
</feature>
<dbReference type="AlphaFoldDB" id="A0A1I1B5G3"/>
<feature type="transmembrane region" description="Helical" evidence="1">
    <location>
        <begin position="124"/>
        <end position="144"/>
    </location>
</feature>
<feature type="transmembrane region" description="Helical" evidence="1">
    <location>
        <begin position="324"/>
        <end position="344"/>
    </location>
</feature>
<evidence type="ECO:0000313" key="4">
    <source>
        <dbReference type="Proteomes" id="UP000199113"/>
    </source>
</evidence>
<feature type="transmembrane region" description="Helical" evidence="1">
    <location>
        <begin position="210"/>
        <end position="229"/>
    </location>
</feature>
<sequence>MTSRFLSAPRAGWEPTDTPTRVLLLLTLGYSAFLVWLSHDAYFWGDDWTFLLRKGTIPGEAIGTLMDPYNSHWSLAHGLTYRLLFEIFGMKTYVPWLIVLVAFHAVIVLSIHYILRRTGCPRSVALGTALAILVTGVAPEMVVWDAAMSHSGALALGFLALAVVVGTDARRAGLVVAAALLSVALMFSATGISVVVLTAVFVAAQHGLRRAALVAGPPIAMFVMWLVVWGREVSGVSRTFDGVADVPNYVFDGLTKVFGTAVGVPGVGPVVVVALMINLLTDRDSNPALRALAWSGLAAAVAQLVLEGVGRLQIGQIDDNPNRYAYFSLVLLSPALALGFARILRTTIEPRWLPLAGVSLALVGYSLHGVSLVREYSAGYTAVSRSWLDRFEGIIASADAGQRPLAQSYDDPVNGGITQELIASQAVRAVLPDGTPSPADRLGAEMMFNVGVGTQTYDLFNPAFVDLAFGWNREIKKLPGCQTYVATVPNPMLQIATMDGIEIGVTSVSTEVTTRLVRDDMVADGRIWNVPAGSIHIASTAKDAVLQVSFNAAGEYTICKQ</sequence>
<feature type="transmembrane region" description="Helical" evidence="1">
    <location>
        <begin position="150"/>
        <end position="167"/>
    </location>
</feature>
<dbReference type="Proteomes" id="UP000199113">
    <property type="component" value="Unassembled WGS sequence"/>
</dbReference>
<protein>
    <recommendedName>
        <fullName evidence="6">Dolichyl-phosphate-mannose-protein mannosyltransferase</fullName>
    </recommendedName>
</protein>
<feature type="transmembrane region" description="Helical" evidence="1">
    <location>
        <begin position="350"/>
        <end position="367"/>
    </location>
</feature>
<dbReference type="RefSeq" id="WP_091201453.1">
    <property type="nucleotide sequence ID" value="NZ_FOKC01000014.1"/>
</dbReference>
<keyword evidence="1" id="KW-1133">Transmembrane helix</keyword>
<organism evidence="3 4">
    <name type="scientific">Nocardioides alpinus</name>
    <dbReference type="NCBI Taxonomy" id="748909"/>
    <lineage>
        <taxon>Bacteria</taxon>
        <taxon>Bacillati</taxon>
        <taxon>Actinomycetota</taxon>
        <taxon>Actinomycetes</taxon>
        <taxon>Propionibacteriales</taxon>
        <taxon>Nocardioidaceae</taxon>
        <taxon>Nocardioides</taxon>
    </lineage>
</organism>
<keyword evidence="5" id="KW-1185">Reference proteome</keyword>
<evidence type="ECO:0008006" key="6">
    <source>
        <dbReference type="Google" id="ProtNLM"/>
    </source>
</evidence>
<accession>A0A1I1B5G3</accession>
<evidence type="ECO:0000313" key="3">
    <source>
        <dbReference type="EMBL" id="SFB45491.1"/>
    </source>
</evidence>
<feature type="transmembrane region" description="Helical" evidence="1">
    <location>
        <begin position="257"/>
        <end position="280"/>
    </location>
</feature>